<evidence type="ECO:0000313" key="2">
    <source>
        <dbReference type="Proteomes" id="UP001055811"/>
    </source>
</evidence>
<evidence type="ECO:0000313" key="1">
    <source>
        <dbReference type="EMBL" id="KAI3753335.1"/>
    </source>
</evidence>
<organism evidence="1 2">
    <name type="scientific">Cichorium intybus</name>
    <name type="common">Chicory</name>
    <dbReference type="NCBI Taxonomy" id="13427"/>
    <lineage>
        <taxon>Eukaryota</taxon>
        <taxon>Viridiplantae</taxon>
        <taxon>Streptophyta</taxon>
        <taxon>Embryophyta</taxon>
        <taxon>Tracheophyta</taxon>
        <taxon>Spermatophyta</taxon>
        <taxon>Magnoliopsida</taxon>
        <taxon>eudicotyledons</taxon>
        <taxon>Gunneridae</taxon>
        <taxon>Pentapetalae</taxon>
        <taxon>asterids</taxon>
        <taxon>campanulids</taxon>
        <taxon>Asterales</taxon>
        <taxon>Asteraceae</taxon>
        <taxon>Cichorioideae</taxon>
        <taxon>Cichorieae</taxon>
        <taxon>Cichoriinae</taxon>
        <taxon>Cichorium</taxon>
    </lineage>
</organism>
<accession>A0ACB9E3S1</accession>
<dbReference type="Proteomes" id="UP001055811">
    <property type="component" value="Linkage Group LG04"/>
</dbReference>
<keyword evidence="2" id="KW-1185">Reference proteome</keyword>
<proteinExistence type="predicted"/>
<name>A0ACB9E3S1_CICIN</name>
<sequence>MRSTTWASSDGVLVRLIAVLTKLHTMAVAAMYCGDVGGGGLTDDGGVGTSGMGVNEWTHQKQWGRSRISDEVCSLGSRSSDGGDRDFVVYVSTERTI</sequence>
<protein>
    <submittedName>
        <fullName evidence="1">Uncharacterized protein</fullName>
    </submittedName>
</protein>
<comment type="caution">
    <text evidence="1">The sequence shown here is derived from an EMBL/GenBank/DDBJ whole genome shotgun (WGS) entry which is preliminary data.</text>
</comment>
<dbReference type="EMBL" id="CM042012">
    <property type="protein sequence ID" value="KAI3753335.1"/>
    <property type="molecule type" value="Genomic_DNA"/>
</dbReference>
<reference evidence="1 2" key="2">
    <citation type="journal article" date="2022" name="Mol. Ecol. Resour.">
        <title>The genomes of chicory, endive, great burdock and yacon provide insights into Asteraceae paleo-polyploidization history and plant inulin production.</title>
        <authorList>
            <person name="Fan W."/>
            <person name="Wang S."/>
            <person name="Wang H."/>
            <person name="Wang A."/>
            <person name="Jiang F."/>
            <person name="Liu H."/>
            <person name="Zhao H."/>
            <person name="Xu D."/>
            <person name="Zhang Y."/>
        </authorList>
    </citation>
    <scope>NUCLEOTIDE SEQUENCE [LARGE SCALE GENOMIC DNA]</scope>
    <source>
        <strain evidence="2">cv. Punajuju</strain>
        <tissue evidence="1">Leaves</tissue>
    </source>
</reference>
<reference evidence="2" key="1">
    <citation type="journal article" date="2022" name="Mol. Ecol. Resour.">
        <title>The genomes of chicory, endive, great burdock and yacon provide insights into Asteraceae palaeo-polyploidization history and plant inulin production.</title>
        <authorList>
            <person name="Fan W."/>
            <person name="Wang S."/>
            <person name="Wang H."/>
            <person name="Wang A."/>
            <person name="Jiang F."/>
            <person name="Liu H."/>
            <person name="Zhao H."/>
            <person name="Xu D."/>
            <person name="Zhang Y."/>
        </authorList>
    </citation>
    <scope>NUCLEOTIDE SEQUENCE [LARGE SCALE GENOMIC DNA]</scope>
    <source>
        <strain evidence="2">cv. Punajuju</strain>
    </source>
</reference>
<gene>
    <name evidence="1" type="ORF">L2E82_25386</name>
</gene>